<dbReference type="RefSeq" id="WP_253775798.1">
    <property type="nucleotide sequence ID" value="NZ_BAAAVE010000045.1"/>
</dbReference>
<comment type="caution">
    <text evidence="1">The sequence shown here is derived from an EMBL/GenBank/DDBJ whole genome shotgun (WGS) entry which is preliminary data.</text>
</comment>
<dbReference type="Proteomes" id="UP001320766">
    <property type="component" value="Unassembled WGS sequence"/>
</dbReference>
<dbReference type="EMBL" id="JAMZEC010000001">
    <property type="protein sequence ID" value="MCP2350435.1"/>
    <property type="molecule type" value="Genomic_DNA"/>
</dbReference>
<sequence length="115" mass="12909">MEMRSGSRRTASDARSSAANDAAEELRAELSGVGILADVHIGYGLALVSVWVSLVVWCDGERYWWRTGWDADRKRVIYAWHPAVEPARAARRIAFRYADLRANHPLSTVIAEPKQ</sequence>
<evidence type="ECO:0000313" key="1">
    <source>
        <dbReference type="EMBL" id="MCP2350435.1"/>
    </source>
</evidence>
<evidence type="ECO:0000313" key="2">
    <source>
        <dbReference type="Proteomes" id="UP001320766"/>
    </source>
</evidence>
<reference evidence="1 2" key="1">
    <citation type="submission" date="2022-06" db="EMBL/GenBank/DDBJ databases">
        <title>Sequencing the genomes of 1000 actinobacteria strains.</title>
        <authorList>
            <person name="Klenk H.-P."/>
        </authorList>
    </citation>
    <scope>NUCLEOTIDE SEQUENCE [LARGE SCALE GENOMIC DNA]</scope>
    <source>
        <strain evidence="1 2">DSM 44170</strain>
    </source>
</reference>
<keyword evidence="2" id="KW-1185">Reference proteome</keyword>
<accession>A0ABT1K8V1</accession>
<protein>
    <submittedName>
        <fullName evidence="1">Uncharacterized protein</fullName>
    </submittedName>
</protein>
<organism evidence="1 2">
    <name type="scientific">Nonomuraea roseoviolacea subsp. carminata</name>
    <dbReference type="NCBI Taxonomy" id="160689"/>
    <lineage>
        <taxon>Bacteria</taxon>
        <taxon>Bacillati</taxon>
        <taxon>Actinomycetota</taxon>
        <taxon>Actinomycetes</taxon>
        <taxon>Streptosporangiales</taxon>
        <taxon>Streptosporangiaceae</taxon>
        <taxon>Nonomuraea</taxon>
    </lineage>
</organism>
<name>A0ABT1K8V1_9ACTN</name>
<gene>
    <name evidence="1" type="ORF">HD595_006557</name>
</gene>
<proteinExistence type="predicted"/>